<proteinExistence type="predicted"/>
<sequence length="70" mass="7549">MATVEFGLEALYDLFDVFAAVFRGAWHLLQAKGPKRRGQAATDAALADQRKFHGRAANVTDDAFGLGPAQ</sequence>
<dbReference type="EMBL" id="MLJW01002940">
    <property type="protein sequence ID" value="OIQ73253.1"/>
    <property type="molecule type" value="Genomic_DNA"/>
</dbReference>
<reference evidence="1" key="1">
    <citation type="submission" date="2016-10" db="EMBL/GenBank/DDBJ databases">
        <title>Sequence of Gallionella enrichment culture.</title>
        <authorList>
            <person name="Poehlein A."/>
            <person name="Muehling M."/>
            <person name="Daniel R."/>
        </authorList>
    </citation>
    <scope>NUCLEOTIDE SEQUENCE</scope>
</reference>
<gene>
    <name evidence="1" type="ORF">GALL_451100</name>
</gene>
<protein>
    <submittedName>
        <fullName evidence="1">Uncharacterized protein</fullName>
    </submittedName>
</protein>
<accession>A0A1J5QBB1</accession>
<name>A0A1J5QBB1_9ZZZZ</name>
<dbReference type="AlphaFoldDB" id="A0A1J5QBB1"/>
<evidence type="ECO:0000313" key="1">
    <source>
        <dbReference type="EMBL" id="OIQ73253.1"/>
    </source>
</evidence>
<comment type="caution">
    <text evidence="1">The sequence shown here is derived from an EMBL/GenBank/DDBJ whole genome shotgun (WGS) entry which is preliminary data.</text>
</comment>
<organism evidence="1">
    <name type="scientific">mine drainage metagenome</name>
    <dbReference type="NCBI Taxonomy" id="410659"/>
    <lineage>
        <taxon>unclassified sequences</taxon>
        <taxon>metagenomes</taxon>
        <taxon>ecological metagenomes</taxon>
    </lineage>
</organism>